<dbReference type="AlphaFoldDB" id="A0A0D0CUQ1"/>
<evidence type="ECO:0000259" key="1">
    <source>
        <dbReference type="Pfam" id="PF01926"/>
    </source>
</evidence>
<dbReference type="OrthoDB" id="8954335at2759"/>
<dbReference type="HOGENOM" id="CLU_050405_1_0_1"/>
<dbReference type="InParanoid" id="A0A0D0CUQ1"/>
<dbReference type="STRING" id="930991.A0A0D0CUQ1"/>
<protein>
    <recommendedName>
        <fullName evidence="1">G domain-containing protein</fullName>
    </recommendedName>
</protein>
<dbReference type="InterPro" id="IPR006073">
    <property type="entry name" value="GTP-bd"/>
</dbReference>
<sequence length="262" mass="28345">MANVVIAGESGIGKSSIINLVTGRNVAKTSNDTAACTLQVESYSASIDGHDFEIWDTPGLEEGSATAANIRLSEVVTQSLQQLKRNGGIHLLVYCMHGNRAKAAVLNNYKAICSLVPPTTPVVAVITRLERYQDRMEDWWSKNASELSSLGMEFADHACITALADSSRLSPALRERLAHSRSAVRGLICRSCPAPLPQVMFPSSSITGEFRDAAVVAKGLGRADAQIRKEVLSSRRRAPGPLRRIPTMMFPRDILTLSINGD</sequence>
<gene>
    <name evidence="2" type="ORF">PAXRUDRAFT_19496</name>
</gene>
<dbReference type="InterPro" id="IPR027417">
    <property type="entry name" value="P-loop_NTPase"/>
</dbReference>
<evidence type="ECO:0000313" key="3">
    <source>
        <dbReference type="Proteomes" id="UP000054538"/>
    </source>
</evidence>
<keyword evidence="3" id="KW-1185">Reference proteome</keyword>
<evidence type="ECO:0000313" key="2">
    <source>
        <dbReference type="EMBL" id="KIK74836.1"/>
    </source>
</evidence>
<dbReference type="Proteomes" id="UP000054538">
    <property type="component" value="Unassembled WGS sequence"/>
</dbReference>
<dbReference type="CDD" id="cd00882">
    <property type="entry name" value="Ras_like_GTPase"/>
    <property type="match status" value="1"/>
</dbReference>
<dbReference type="Pfam" id="PF01926">
    <property type="entry name" value="MMR_HSR1"/>
    <property type="match status" value="1"/>
</dbReference>
<dbReference type="GO" id="GO:0005525">
    <property type="term" value="F:GTP binding"/>
    <property type="evidence" value="ECO:0007669"/>
    <property type="project" value="InterPro"/>
</dbReference>
<dbReference type="SUPFAM" id="SSF52540">
    <property type="entry name" value="P-loop containing nucleoside triphosphate hydrolases"/>
    <property type="match status" value="1"/>
</dbReference>
<organism evidence="2 3">
    <name type="scientific">Paxillus rubicundulus Ve08.2h10</name>
    <dbReference type="NCBI Taxonomy" id="930991"/>
    <lineage>
        <taxon>Eukaryota</taxon>
        <taxon>Fungi</taxon>
        <taxon>Dikarya</taxon>
        <taxon>Basidiomycota</taxon>
        <taxon>Agaricomycotina</taxon>
        <taxon>Agaricomycetes</taxon>
        <taxon>Agaricomycetidae</taxon>
        <taxon>Boletales</taxon>
        <taxon>Paxilineae</taxon>
        <taxon>Paxillaceae</taxon>
        <taxon>Paxillus</taxon>
    </lineage>
</organism>
<proteinExistence type="predicted"/>
<reference evidence="3" key="2">
    <citation type="submission" date="2015-01" db="EMBL/GenBank/DDBJ databases">
        <title>Evolutionary Origins and Diversification of the Mycorrhizal Mutualists.</title>
        <authorList>
            <consortium name="DOE Joint Genome Institute"/>
            <consortium name="Mycorrhizal Genomics Consortium"/>
            <person name="Kohler A."/>
            <person name="Kuo A."/>
            <person name="Nagy L.G."/>
            <person name="Floudas D."/>
            <person name="Copeland A."/>
            <person name="Barry K.W."/>
            <person name="Cichocki N."/>
            <person name="Veneault-Fourrey C."/>
            <person name="LaButti K."/>
            <person name="Lindquist E.A."/>
            <person name="Lipzen A."/>
            <person name="Lundell T."/>
            <person name="Morin E."/>
            <person name="Murat C."/>
            <person name="Riley R."/>
            <person name="Ohm R."/>
            <person name="Sun H."/>
            <person name="Tunlid A."/>
            <person name="Henrissat B."/>
            <person name="Grigoriev I.V."/>
            <person name="Hibbett D.S."/>
            <person name="Martin F."/>
        </authorList>
    </citation>
    <scope>NUCLEOTIDE SEQUENCE [LARGE SCALE GENOMIC DNA]</scope>
    <source>
        <strain evidence="3">Ve08.2h10</strain>
    </source>
</reference>
<accession>A0A0D0CUQ1</accession>
<dbReference type="EMBL" id="KN828527">
    <property type="protein sequence ID" value="KIK74836.1"/>
    <property type="molecule type" value="Genomic_DNA"/>
</dbReference>
<dbReference type="Gene3D" id="3.40.50.300">
    <property type="entry name" value="P-loop containing nucleotide triphosphate hydrolases"/>
    <property type="match status" value="1"/>
</dbReference>
<feature type="domain" description="G" evidence="1">
    <location>
        <begin position="3"/>
        <end position="86"/>
    </location>
</feature>
<name>A0A0D0CUQ1_9AGAM</name>
<reference evidence="2 3" key="1">
    <citation type="submission" date="2014-04" db="EMBL/GenBank/DDBJ databases">
        <authorList>
            <consortium name="DOE Joint Genome Institute"/>
            <person name="Kuo A."/>
            <person name="Kohler A."/>
            <person name="Jargeat P."/>
            <person name="Nagy L.G."/>
            <person name="Floudas D."/>
            <person name="Copeland A."/>
            <person name="Barry K.W."/>
            <person name="Cichocki N."/>
            <person name="Veneault-Fourrey C."/>
            <person name="LaButti K."/>
            <person name="Lindquist E.A."/>
            <person name="Lipzen A."/>
            <person name="Lundell T."/>
            <person name="Morin E."/>
            <person name="Murat C."/>
            <person name="Sun H."/>
            <person name="Tunlid A."/>
            <person name="Henrissat B."/>
            <person name="Grigoriev I.V."/>
            <person name="Hibbett D.S."/>
            <person name="Martin F."/>
            <person name="Nordberg H.P."/>
            <person name="Cantor M.N."/>
            <person name="Hua S.X."/>
        </authorList>
    </citation>
    <scope>NUCLEOTIDE SEQUENCE [LARGE SCALE GENOMIC DNA]</scope>
    <source>
        <strain evidence="2 3">Ve08.2h10</strain>
    </source>
</reference>